<evidence type="ECO:0000259" key="1">
    <source>
        <dbReference type="PROSITE" id="PS50181"/>
    </source>
</evidence>
<dbReference type="CDD" id="cd09917">
    <property type="entry name" value="F-box_SF"/>
    <property type="match status" value="1"/>
</dbReference>
<name>A0A166FL85_9AGAM</name>
<dbReference type="InterPro" id="IPR036047">
    <property type="entry name" value="F-box-like_dom_sf"/>
</dbReference>
<dbReference type="PROSITE" id="PS50181">
    <property type="entry name" value="FBOX"/>
    <property type="match status" value="1"/>
</dbReference>
<protein>
    <recommendedName>
        <fullName evidence="1">F-box domain-containing protein</fullName>
    </recommendedName>
</protein>
<dbReference type="Gene3D" id="1.20.1280.50">
    <property type="match status" value="1"/>
</dbReference>
<dbReference type="Proteomes" id="UP000076798">
    <property type="component" value="Unassembled WGS sequence"/>
</dbReference>
<dbReference type="InterPro" id="IPR001810">
    <property type="entry name" value="F-box_dom"/>
</dbReference>
<reference evidence="2 3" key="1">
    <citation type="journal article" date="2016" name="Mol. Biol. Evol.">
        <title>Comparative Genomics of Early-Diverging Mushroom-Forming Fungi Provides Insights into the Origins of Lignocellulose Decay Capabilities.</title>
        <authorList>
            <person name="Nagy L.G."/>
            <person name="Riley R."/>
            <person name="Tritt A."/>
            <person name="Adam C."/>
            <person name="Daum C."/>
            <person name="Floudas D."/>
            <person name="Sun H."/>
            <person name="Yadav J.S."/>
            <person name="Pangilinan J."/>
            <person name="Larsson K.H."/>
            <person name="Matsuura K."/>
            <person name="Barry K."/>
            <person name="Labutti K."/>
            <person name="Kuo R."/>
            <person name="Ohm R.A."/>
            <person name="Bhattacharya S.S."/>
            <person name="Shirouzu T."/>
            <person name="Yoshinaga Y."/>
            <person name="Martin F.M."/>
            <person name="Grigoriev I.V."/>
            <person name="Hibbett D.S."/>
        </authorList>
    </citation>
    <scope>NUCLEOTIDE SEQUENCE [LARGE SCALE GENOMIC DNA]</scope>
    <source>
        <strain evidence="2 3">HHB10207 ss-3</strain>
    </source>
</reference>
<feature type="domain" description="F-box" evidence="1">
    <location>
        <begin position="1"/>
        <end position="47"/>
    </location>
</feature>
<dbReference type="Pfam" id="PF12937">
    <property type="entry name" value="F-box-like"/>
    <property type="match status" value="1"/>
</dbReference>
<dbReference type="EMBL" id="KV428028">
    <property type="protein sequence ID" value="KZT40770.1"/>
    <property type="molecule type" value="Genomic_DNA"/>
</dbReference>
<accession>A0A166FL85</accession>
<proteinExistence type="predicted"/>
<dbReference type="OrthoDB" id="3018431at2759"/>
<organism evidence="2 3">
    <name type="scientific">Sistotremastrum suecicum HHB10207 ss-3</name>
    <dbReference type="NCBI Taxonomy" id="1314776"/>
    <lineage>
        <taxon>Eukaryota</taxon>
        <taxon>Fungi</taxon>
        <taxon>Dikarya</taxon>
        <taxon>Basidiomycota</taxon>
        <taxon>Agaricomycotina</taxon>
        <taxon>Agaricomycetes</taxon>
        <taxon>Sistotremastrales</taxon>
        <taxon>Sistotremastraceae</taxon>
        <taxon>Sistotremastrum</taxon>
    </lineage>
</organism>
<evidence type="ECO:0000313" key="3">
    <source>
        <dbReference type="Proteomes" id="UP000076798"/>
    </source>
</evidence>
<keyword evidence="3" id="KW-1185">Reference proteome</keyword>
<sequence length="469" mass="52258">MCIARLPVELLLTIFDGLPLGDILWLSRTCKALRRVVFENRTAWKNASDVRRLPLPQGYTIDTVALYQLPLLAARAVSLSKKFTSWQSVFPKRVKSYPRMRTDVLPAFRGAAEPRLLPGARWFFTMEDRGLMLRPIIGIGTYMLNTTGRILSYQWKAAEGATSILVVTLSNRLEQDYMVARYLEYFRVTFDLTSGCTRAQVARAKSVVLPQASEAEHISCIKNSITMLCGYNDILLYDHETDRRLRLHPILDSHGADVPIFNNTVHLLPELSCLLLEKRPSLENGFGGGTGLWTVLSHSTPPLPSMDQPIQLDGTYQWPTLPIQPHVELFQTSRHSIYHFLESDAASTTSLPRAPASTRLYFAPRPATNGRTMNTYASSPVLPLSFLDLPDDAGLKWTASGLPVAVSCNSRSPSISLKFSPITGLAAANYCASLKIPQLFQHSWSLDVFDEVHGMAVATTATQVFVIQF</sequence>
<dbReference type="AlphaFoldDB" id="A0A166FL85"/>
<dbReference type="SUPFAM" id="SSF81383">
    <property type="entry name" value="F-box domain"/>
    <property type="match status" value="1"/>
</dbReference>
<evidence type="ECO:0000313" key="2">
    <source>
        <dbReference type="EMBL" id="KZT40770.1"/>
    </source>
</evidence>
<gene>
    <name evidence="2" type="ORF">SISSUDRAFT_1043701</name>
</gene>